<name>A0A0X8JML0_9BACT</name>
<dbReference type="InterPro" id="IPR048279">
    <property type="entry name" value="MdtK-like"/>
</dbReference>
<feature type="transmembrane region" description="Helical" evidence="10">
    <location>
        <begin position="131"/>
        <end position="152"/>
    </location>
</feature>
<feature type="transmembrane region" description="Helical" evidence="10">
    <location>
        <begin position="390"/>
        <end position="408"/>
    </location>
</feature>
<feature type="transmembrane region" description="Helical" evidence="10">
    <location>
        <begin position="50"/>
        <end position="75"/>
    </location>
</feature>
<evidence type="ECO:0000256" key="6">
    <source>
        <dbReference type="ARBA" id="ARBA00022989"/>
    </source>
</evidence>
<feature type="transmembrane region" description="Helical" evidence="10">
    <location>
        <begin position="428"/>
        <end position="445"/>
    </location>
</feature>
<keyword evidence="4" id="KW-1003">Cell membrane</keyword>
<dbReference type="PANTHER" id="PTHR43298">
    <property type="entry name" value="MULTIDRUG RESISTANCE PROTEIN NORM-RELATED"/>
    <property type="match status" value="1"/>
</dbReference>
<dbReference type="CDD" id="cd13131">
    <property type="entry name" value="MATE_NorM_like"/>
    <property type="match status" value="1"/>
</dbReference>
<gene>
    <name evidence="11" type="ORF">AXF13_05200</name>
</gene>
<dbReference type="RefSeq" id="WP_062254729.1">
    <property type="nucleotide sequence ID" value="NZ_CP014229.1"/>
</dbReference>
<accession>A0A0X8JML0</accession>
<keyword evidence="5 10" id="KW-0812">Transmembrane</keyword>
<dbReference type="InterPro" id="IPR002528">
    <property type="entry name" value="MATE_fam"/>
</dbReference>
<keyword evidence="7" id="KW-0406">Ion transport</keyword>
<dbReference type="PIRSF" id="PIRSF006603">
    <property type="entry name" value="DinF"/>
    <property type="match status" value="1"/>
</dbReference>
<dbReference type="Pfam" id="PF01554">
    <property type="entry name" value="MatE"/>
    <property type="match status" value="2"/>
</dbReference>
<proteinExistence type="predicted"/>
<dbReference type="GO" id="GO:0042910">
    <property type="term" value="F:xenobiotic transmembrane transporter activity"/>
    <property type="evidence" value="ECO:0007669"/>
    <property type="project" value="InterPro"/>
</dbReference>
<protein>
    <recommendedName>
        <fullName evidence="9">Multidrug-efflux transporter</fullName>
    </recommendedName>
</protein>
<dbReference type="EMBL" id="CP014229">
    <property type="protein sequence ID" value="AMD91509.1"/>
    <property type="molecule type" value="Genomic_DNA"/>
</dbReference>
<dbReference type="GO" id="GO:0015297">
    <property type="term" value="F:antiporter activity"/>
    <property type="evidence" value="ECO:0007669"/>
    <property type="project" value="UniProtKB-KW"/>
</dbReference>
<feature type="transmembrane region" description="Helical" evidence="10">
    <location>
        <begin position="200"/>
        <end position="222"/>
    </location>
</feature>
<dbReference type="Proteomes" id="UP000069241">
    <property type="component" value="Chromosome"/>
</dbReference>
<dbReference type="AlphaFoldDB" id="A0A0X8JML0"/>
<evidence type="ECO:0000256" key="2">
    <source>
        <dbReference type="ARBA" id="ARBA00022448"/>
    </source>
</evidence>
<dbReference type="KEGG" id="dfi:AXF13_05200"/>
<evidence type="ECO:0000313" key="11">
    <source>
        <dbReference type="EMBL" id="AMD91509.1"/>
    </source>
</evidence>
<feature type="transmembrane region" description="Helical" evidence="10">
    <location>
        <begin position="95"/>
        <end position="119"/>
    </location>
</feature>
<dbReference type="GO" id="GO:0005886">
    <property type="term" value="C:plasma membrane"/>
    <property type="evidence" value="ECO:0007669"/>
    <property type="project" value="UniProtKB-SubCell"/>
</dbReference>
<keyword evidence="3" id="KW-0050">Antiport</keyword>
<reference evidence="12" key="1">
    <citation type="submission" date="2016-02" db="EMBL/GenBank/DDBJ databases">
        <authorList>
            <person name="Holder M.E."/>
            <person name="Ajami N.J."/>
            <person name="Petrosino J.F."/>
        </authorList>
    </citation>
    <scope>NUCLEOTIDE SEQUENCE [LARGE SCALE GENOMIC DNA]</scope>
    <source>
        <strain evidence="12">CCUG 45958</strain>
    </source>
</reference>
<organism evidence="11 12">
    <name type="scientific">Desulfovibrio fairfieldensis</name>
    <dbReference type="NCBI Taxonomy" id="44742"/>
    <lineage>
        <taxon>Bacteria</taxon>
        <taxon>Pseudomonadati</taxon>
        <taxon>Thermodesulfobacteriota</taxon>
        <taxon>Desulfovibrionia</taxon>
        <taxon>Desulfovibrionales</taxon>
        <taxon>Desulfovibrionaceae</taxon>
        <taxon>Desulfovibrio</taxon>
    </lineage>
</organism>
<evidence type="ECO:0000256" key="3">
    <source>
        <dbReference type="ARBA" id="ARBA00022449"/>
    </source>
</evidence>
<keyword evidence="8 10" id="KW-0472">Membrane</keyword>
<dbReference type="STRING" id="44742.AXF13_05200"/>
<evidence type="ECO:0000256" key="4">
    <source>
        <dbReference type="ARBA" id="ARBA00022475"/>
    </source>
</evidence>
<feature type="transmembrane region" description="Helical" evidence="10">
    <location>
        <begin position="243"/>
        <end position="266"/>
    </location>
</feature>
<keyword evidence="12" id="KW-1185">Reference proteome</keyword>
<dbReference type="NCBIfam" id="TIGR00797">
    <property type="entry name" value="matE"/>
    <property type="match status" value="1"/>
</dbReference>
<dbReference type="PANTHER" id="PTHR43298:SF2">
    <property type="entry name" value="FMN_FAD EXPORTER YEEO-RELATED"/>
    <property type="match status" value="1"/>
</dbReference>
<keyword evidence="6 10" id="KW-1133">Transmembrane helix</keyword>
<comment type="subcellular location">
    <subcellularLocation>
        <location evidence="1">Cell membrane</location>
        <topology evidence="1">Multi-pass membrane protein</topology>
    </subcellularLocation>
</comment>
<evidence type="ECO:0000256" key="8">
    <source>
        <dbReference type="ARBA" id="ARBA00023136"/>
    </source>
</evidence>
<evidence type="ECO:0000256" key="10">
    <source>
        <dbReference type="SAM" id="Phobius"/>
    </source>
</evidence>
<dbReference type="GO" id="GO:0006811">
    <property type="term" value="P:monoatomic ion transport"/>
    <property type="evidence" value="ECO:0007669"/>
    <property type="project" value="UniProtKB-KW"/>
</dbReference>
<feature type="transmembrane region" description="Helical" evidence="10">
    <location>
        <begin position="278"/>
        <end position="299"/>
    </location>
</feature>
<feature type="transmembrane region" description="Helical" evidence="10">
    <location>
        <begin position="159"/>
        <end position="180"/>
    </location>
</feature>
<feature type="transmembrane region" description="Helical" evidence="10">
    <location>
        <begin position="351"/>
        <end position="369"/>
    </location>
</feature>
<evidence type="ECO:0000256" key="5">
    <source>
        <dbReference type="ARBA" id="ARBA00022692"/>
    </source>
</evidence>
<feature type="transmembrane region" description="Helical" evidence="10">
    <location>
        <begin position="320"/>
        <end position="339"/>
    </location>
</feature>
<keyword evidence="2" id="KW-0813">Transport</keyword>
<evidence type="ECO:0000256" key="9">
    <source>
        <dbReference type="ARBA" id="ARBA00031636"/>
    </source>
</evidence>
<sequence length="457" mass="49183">MPYFRALRQEAPHIFKIFGPLLISQYAQIANGIIDTAMAARLGTVELGGVAVGVAIWMPVYMFVIGILISVLILVAQSHGAGDRDGAVVLGHQGLWMGGVLGLAASCIIIPLSQYAAWFGADAQLMQTSRAYIWSVAWGLPLGGMAVSLRFFCEGQNVVFPVTVMAVIIVGCKTILNYALMFGNLGAPALGVQGCGLSSAISMGLLLLMLAFYISFSKHFAARRFMRHIQWPRFQTIKQFFKLGLPVAFGITSEYLVASVITIFISTTTVTAVAAHQVAFSCMMLFFATPAALSMAASIRVGNLWGEKHVAESRDAIKGIMALSVIIGLVFTVLMLAGAPSLAYMFSKDTAVALLAASALRFGAFFQLADSMQVCLNGVLRGVGDTTAPFVITAIVYWLFCIPVGYVLSGMPLPWGLGLSPDLLGIRGWWLSLTISLFIVSFLLARRVRHTFWLAAK</sequence>
<dbReference type="InterPro" id="IPR050222">
    <property type="entry name" value="MATE_MdtK"/>
</dbReference>
<evidence type="ECO:0000313" key="12">
    <source>
        <dbReference type="Proteomes" id="UP000069241"/>
    </source>
</evidence>
<evidence type="ECO:0000256" key="7">
    <source>
        <dbReference type="ARBA" id="ARBA00023065"/>
    </source>
</evidence>
<evidence type="ECO:0000256" key="1">
    <source>
        <dbReference type="ARBA" id="ARBA00004651"/>
    </source>
</evidence>